<evidence type="ECO:0000313" key="4">
    <source>
        <dbReference type="Proteomes" id="UP000189628"/>
    </source>
</evidence>
<proteinExistence type="predicted"/>
<organism evidence="3 4">
    <name type="scientific">blood disease bacterium A2-HR MARDI</name>
    <dbReference type="NCBI Taxonomy" id="1944648"/>
    <lineage>
        <taxon>Bacteria</taxon>
        <taxon>Pseudomonadati</taxon>
        <taxon>Pseudomonadota</taxon>
        <taxon>Betaproteobacteria</taxon>
        <taxon>Burkholderiales</taxon>
        <taxon>Burkholderiaceae</taxon>
        <taxon>Ralstonia</taxon>
        <taxon>Ralstonia solanacearum species complex</taxon>
    </lineage>
</organism>
<reference evidence="3 4" key="1">
    <citation type="submission" date="2017-02" db="EMBL/GenBank/DDBJ databases">
        <title>Blood Disease Bacterium A2-HR MARDI.</title>
        <authorList>
            <person name="Badrun R."/>
            <person name="Abu Bakar N."/>
            <person name="Laboh R."/>
        </authorList>
    </citation>
    <scope>NUCLEOTIDE SEQUENCE [LARGE SCALE GENOMIC DNA]</scope>
    <source>
        <strain evidence="3 4">A2-HR MARDI</strain>
    </source>
</reference>
<evidence type="ECO:0008006" key="5">
    <source>
        <dbReference type="Google" id="ProtNLM"/>
    </source>
</evidence>
<name>A0A1U9VL39_9RALS</name>
<feature type="compositionally biased region" description="Basic and acidic residues" evidence="1">
    <location>
        <begin position="1"/>
        <end position="11"/>
    </location>
</feature>
<dbReference type="Pfam" id="PF07077">
    <property type="entry name" value="DUF1345"/>
    <property type="match status" value="1"/>
</dbReference>
<dbReference type="Proteomes" id="UP000189628">
    <property type="component" value="Chromosome"/>
</dbReference>
<feature type="transmembrane region" description="Helical" evidence="2">
    <location>
        <begin position="138"/>
        <end position="157"/>
    </location>
</feature>
<evidence type="ECO:0000256" key="2">
    <source>
        <dbReference type="SAM" id="Phobius"/>
    </source>
</evidence>
<keyword evidence="2" id="KW-0812">Transmembrane</keyword>
<dbReference type="EMBL" id="CP019911">
    <property type="protein sequence ID" value="AQW31003.1"/>
    <property type="molecule type" value="Genomic_DNA"/>
</dbReference>
<accession>A0A1U9VL39</accession>
<feature type="transmembrane region" description="Helical" evidence="2">
    <location>
        <begin position="105"/>
        <end position="126"/>
    </location>
</feature>
<feature type="transmembrane region" description="Helical" evidence="2">
    <location>
        <begin position="65"/>
        <end position="85"/>
    </location>
</feature>
<evidence type="ECO:0000256" key="1">
    <source>
        <dbReference type="SAM" id="MobiDB-lite"/>
    </source>
</evidence>
<feature type="transmembrane region" description="Helical" evidence="2">
    <location>
        <begin position="215"/>
        <end position="241"/>
    </location>
</feature>
<feature type="region of interest" description="Disordered" evidence="1">
    <location>
        <begin position="1"/>
        <end position="22"/>
    </location>
</feature>
<dbReference type="InterPro" id="IPR009781">
    <property type="entry name" value="DUF1345"/>
</dbReference>
<keyword evidence="2" id="KW-1133">Transmembrane helix</keyword>
<gene>
    <name evidence="3" type="ORF">B0B51_14290</name>
</gene>
<dbReference type="AlphaFoldDB" id="A0A1U9VL39"/>
<evidence type="ECO:0000313" key="3">
    <source>
        <dbReference type="EMBL" id="AQW31003.1"/>
    </source>
</evidence>
<protein>
    <recommendedName>
        <fullName evidence="5">DUF1345 domain-containing protein</fullName>
    </recommendedName>
</protein>
<feature type="transmembrane region" description="Helical" evidence="2">
    <location>
        <begin position="41"/>
        <end position="59"/>
    </location>
</feature>
<sequence>MSPCGRRDRPGHTPGRTHVKEPVEAVEPTAVQRFVATRPRLLAALMLGAVAGILAPIESSRLTRILLGWDVAVWTYLVLAGAMMLRANPRRIQAVARREDERAAAVLAAVCVGVIASMVAIVFELATARSAGHAQAVHYAFTGVTVLGAWLMVPMMFTVHYAHLYYRTDGEPPLKFPDEQIAPDYWDFLYFSFTIAVASQTADVSIRSRAMRRAVLGQSLLSFFFNTSILALSINIAAGLFS</sequence>
<keyword evidence="2" id="KW-0472">Membrane</keyword>